<comment type="catalytic activity">
    <reaction evidence="1">
        <text>S-ubiquitinyl-[E2 ubiquitin-conjugating enzyme]-L-cysteine + [acceptor protein]-L-lysine = [E2 ubiquitin-conjugating enzyme]-L-cysteine + N(6)-ubiquitinyl-[acceptor protein]-L-lysine.</text>
        <dbReference type="EC" id="2.3.2.27"/>
    </reaction>
</comment>
<dbReference type="PROSITE" id="PS52053">
    <property type="entry name" value="NEL"/>
    <property type="match status" value="1"/>
</dbReference>
<comment type="PTM">
    <text evidence="6">Ubiquitinated in the presence of host E1 ubiquitin-activating enzyme, E2 ubiquitin-conjugating enzyme and ubiquitin.</text>
</comment>
<evidence type="ECO:0000256" key="3">
    <source>
        <dbReference type="ARBA" id="ARBA00022614"/>
    </source>
</evidence>
<dbReference type="InterPro" id="IPR029487">
    <property type="entry name" value="NEL_dom"/>
</dbReference>
<dbReference type="InterPro" id="IPR046673">
    <property type="entry name" value="ToxA_N"/>
</dbReference>
<evidence type="ECO:0000256" key="4">
    <source>
        <dbReference type="ARBA" id="ARBA00022737"/>
    </source>
</evidence>
<dbReference type="PANTHER" id="PTHR45712">
    <property type="entry name" value="AGAP008170-PA"/>
    <property type="match status" value="1"/>
</dbReference>
<organism evidence="8 9">
    <name type="scientific">Pseudomonas alkylphenolica</name>
    <dbReference type="NCBI Taxonomy" id="237609"/>
    <lineage>
        <taxon>Bacteria</taxon>
        <taxon>Pseudomonadati</taxon>
        <taxon>Pseudomonadota</taxon>
        <taxon>Gammaproteobacteria</taxon>
        <taxon>Pseudomonadales</taxon>
        <taxon>Pseudomonadaceae</taxon>
        <taxon>Pseudomonas</taxon>
    </lineage>
</organism>
<dbReference type="OrthoDB" id="1467561at2"/>
<keyword evidence="3" id="KW-0433">Leucine-rich repeat</keyword>
<evidence type="ECO:0000256" key="2">
    <source>
        <dbReference type="ARBA" id="ARBA00012483"/>
    </source>
</evidence>
<keyword evidence="6" id="KW-0964">Secreted</keyword>
<comment type="caution">
    <text evidence="8">The sequence shown here is derived from an EMBL/GenBank/DDBJ whole genome shotgun (WGS) entry which is preliminary data.</text>
</comment>
<proteinExistence type="inferred from homology"/>
<evidence type="ECO:0000256" key="5">
    <source>
        <dbReference type="ARBA" id="ARBA00023026"/>
    </source>
</evidence>
<sequence length="1624" mass="182251">MTHTPFHHAQMVRTLPAWSKALHPDHASRIVQSLRKDYLDADGVAYPWYSKADTPTREALQRAIARRDNSRRALQTALSALQGVTEFCAPLLQRRLGLDIPVDQAQYVHQATKVEKPKGSPGGPAVPTEPGDIVADGAPQYRSLLEAALHNFEGAADTTRLSRLQRNRQDIRQIPGLTVADFIEHCRALDLGQRYQEHLDQVYGGESKDRLQRLASQVRRDAFGVQVRIAACKGQVNAPESLVLHGLCADDTSSPPVYEGRSLRCWQLLLLGVPIHEMLFIAPEENGRHDPVFLYNPADEDAIRGFASLADAYTHLRTQLLDSAYRKRFVALALQDQQADLKVRLMRELFSNPDEVSQKLLIPRGSIHLEVKEKALPVRPWASLESSHLVRLRADARTIAVPTVDVDAKVRLRNLEHWFDLGMTVLNVAAMVVPCLNPIMLTIGAAQIMGNVFEGISAWEEGDNAGALAQLESVLLNVVVVGAVVAGGAVFKASGFVDGMQSIIKDGKDYLWSGAMKDYSSPISLPEHLEADGLGRYTLEGRYFVRIDGELYEQVQENGRWRIAHPQDPQAYRPTVLDNGEGAWRGAHERPLEWDKRQLLRRLGPISEGLEDAELEAAMQCSGEQGDVLRQTQVAAQRPPALLADVIDRLRCTRQVDDIIDRVRHGKGLAAYRNFALPSLTTLDGWPEQHVIKAYTGPENWGESTLYGTADQPYPVQIEINRTELENGQLSERVVAQLDDNALNGLLPEDTELADQASALNDKLAQHLEQHRDALFERLYSRNQVALSPEAETLSRQFPGLPRRAVEQIMARISARERLRLASGRVPLRVAEEARTLQAQARLNKALLGLYRPELATADSTLLDTALKAEHPEADAPQRYKLAVGDRDHAAKLIGQQPIRPGYRSPMRLADGRLGYPLSGRRFWTRTADRRLRALYPSLGTRERNAVLGRLRQRGSVAAQLRALEIEQSTLNDTLQEWVEQGVAQDQQGGRSVISDQLNSAWRRDNPDTLTLEFVDIDALPSLPARFDHITTLNIHDIGIRQIPADFFQSFPSLRTLRLEQCPELDFEGMFRALEFTPQLEVLELGNNRLGALTGGMRQRLVGLNHLRRLSLRRNRLRLAEADLQTFAQLPLESLGMENNEIVLDATLAARFTGLRSLRDLRLTNNPLGLAPDLTGLSNLENLQLRNCNLQAWPRSLTELMEQADRQLRHLSLSYNPIDEVPDLDRILASPFVESLRTGRDNVSWDFNVNDLNTQSNRRLRAAGVEAQTDNELAGADDDYWLQDAGEAQQRLWQELFDGDANRYLRDVVERVARSRQAENNPDGLASQVWQLLEQAGQDQELRTHLDTVAQDYPPTCGDAGADGFSALELEALAFQTMSEEAERPAFLFNFFRGLYRREMVNALGERIQLARLARQARLLELERLPAETQPESLALPALDSLDILDDERLQRGGTDLIEIRLALRQLLAVPLEYPEASQGMLYRDAAMISSRVANNVEQAVLALDQTAAERRAWVARQSSWQRYLTQHFASQFKALDERWYQGMEYLDYCLNPESEAVDSLDDAVLRVIREVLPDVPQGEGGRVGRMELSDGAYDRAVRALNTGRDQARQALFEKLTGEQDYNN</sequence>
<dbReference type="Pfam" id="PF14496">
    <property type="entry name" value="NEL"/>
    <property type="match status" value="1"/>
</dbReference>
<dbReference type="InterPro" id="IPR032675">
    <property type="entry name" value="LRR_dom_sf"/>
</dbReference>
<dbReference type="EC" id="2.3.2.27" evidence="2"/>
<keyword evidence="6" id="KW-0832">Ubl conjugation</keyword>
<protein>
    <recommendedName>
        <fullName evidence="2">RING-type E3 ubiquitin transferase</fullName>
        <ecNumber evidence="2">2.3.2.27</ecNumber>
    </recommendedName>
</protein>
<keyword evidence="6" id="KW-0808">Transferase</keyword>
<dbReference type="PROSITE" id="PS51450">
    <property type="entry name" value="LRR"/>
    <property type="match status" value="1"/>
</dbReference>
<dbReference type="GO" id="GO:0061630">
    <property type="term" value="F:ubiquitin protein ligase activity"/>
    <property type="evidence" value="ECO:0007669"/>
    <property type="project" value="UniProtKB-EC"/>
</dbReference>
<dbReference type="EMBL" id="QJRG01000048">
    <property type="protein sequence ID" value="RWU19123.1"/>
    <property type="molecule type" value="Genomic_DNA"/>
</dbReference>
<dbReference type="GO" id="GO:0005576">
    <property type="term" value="C:extracellular region"/>
    <property type="evidence" value="ECO:0007669"/>
    <property type="project" value="UniProtKB-UniRule"/>
</dbReference>
<reference evidence="8 9" key="1">
    <citation type="submission" date="2018-06" db="EMBL/GenBank/DDBJ databases">
        <title>Bacteria isolated from soil of Wuhan.</title>
        <authorList>
            <person name="Wei X."/>
            <person name="Chunhua H."/>
        </authorList>
    </citation>
    <scope>NUCLEOTIDE SEQUENCE [LARGE SCALE GENOMIC DNA]</scope>
    <source>
        <strain evidence="9">xwS2</strain>
    </source>
</reference>
<dbReference type="InterPro" id="IPR050333">
    <property type="entry name" value="SLRP"/>
</dbReference>
<dbReference type="PANTHER" id="PTHR45712:SF22">
    <property type="entry name" value="INSULIN-LIKE GROWTH FACTOR-BINDING PROTEIN COMPLEX ACID LABILE SUBUNIT"/>
    <property type="match status" value="1"/>
</dbReference>
<dbReference type="GO" id="GO:0016567">
    <property type="term" value="P:protein ubiquitination"/>
    <property type="evidence" value="ECO:0007669"/>
    <property type="project" value="InterPro"/>
</dbReference>
<evidence type="ECO:0000259" key="7">
    <source>
        <dbReference type="PROSITE" id="PS52053"/>
    </source>
</evidence>
<accession>A0A443ZJP1</accession>
<dbReference type="Gene3D" id="1.20.58.360">
    <property type="entry name" value="Shigella T3SS effector IpaH defines"/>
    <property type="match status" value="1"/>
</dbReference>
<feature type="active site" description="Glycyl thioester intermediate" evidence="6">
    <location>
        <position position="1357"/>
    </location>
</feature>
<keyword evidence="6" id="KW-0833">Ubl conjugation pathway</keyword>
<dbReference type="RefSeq" id="WP_128325607.1">
    <property type="nucleotide sequence ID" value="NZ_QJRG01000048.1"/>
</dbReference>
<feature type="domain" description="NEL" evidence="7">
    <location>
        <begin position="1273"/>
        <end position="1624"/>
    </location>
</feature>
<dbReference type="Gene3D" id="3.80.10.10">
    <property type="entry name" value="Ribonuclease Inhibitor"/>
    <property type="match status" value="2"/>
</dbReference>
<evidence type="ECO:0000256" key="6">
    <source>
        <dbReference type="PROSITE-ProRule" id="PRU01398"/>
    </source>
</evidence>
<dbReference type="InterPro" id="IPR001611">
    <property type="entry name" value="Leu-rich_rpt"/>
</dbReference>
<keyword evidence="6" id="KW-1035">Host cytoplasm</keyword>
<evidence type="ECO:0000313" key="9">
    <source>
        <dbReference type="Proteomes" id="UP000288983"/>
    </source>
</evidence>
<dbReference type="SUPFAM" id="SSF52058">
    <property type="entry name" value="L domain-like"/>
    <property type="match status" value="1"/>
</dbReference>
<comment type="similarity">
    <text evidence="6">Belongs to the LRR-containing bacterial E3 ligase family.</text>
</comment>
<dbReference type="Pfam" id="PF20178">
    <property type="entry name" value="ToxA_N"/>
    <property type="match status" value="1"/>
</dbReference>
<gene>
    <name evidence="8" type="ORF">DM813_22665</name>
</gene>
<evidence type="ECO:0000256" key="1">
    <source>
        <dbReference type="ARBA" id="ARBA00000900"/>
    </source>
</evidence>
<name>A0A443ZJP1_9PSED</name>
<keyword evidence="4" id="KW-0677">Repeat</keyword>
<dbReference type="Proteomes" id="UP000288983">
    <property type="component" value="Unassembled WGS sequence"/>
</dbReference>
<keyword evidence="5" id="KW-0843">Virulence</keyword>
<evidence type="ECO:0000313" key="8">
    <source>
        <dbReference type="EMBL" id="RWU19123.1"/>
    </source>
</evidence>